<accession>A0ABN8XXA6</accession>
<feature type="compositionally biased region" description="Basic and acidic residues" evidence="1">
    <location>
        <begin position="49"/>
        <end position="72"/>
    </location>
</feature>
<feature type="region of interest" description="Disordered" evidence="1">
    <location>
        <begin position="46"/>
        <end position="82"/>
    </location>
</feature>
<reference evidence="2" key="1">
    <citation type="submission" date="2023-04" db="EMBL/GenBank/DDBJ databases">
        <authorList>
            <consortium name="ELIXIR-Norway"/>
        </authorList>
    </citation>
    <scope>NUCLEOTIDE SEQUENCE [LARGE SCALE GENOMIC DNA]</scope>
</reference>
<evidence type="ECO:0000313" key="3">
    <source>
        <dbReference type="Proteomes" id="UP001176941"/>
    </source>
</evidence>
<evidence type="ECO:0000256" key="1">
    <source>
        <dbReference type="SAM" id="MobiDB-lite"/>
    </source>
</evidence>
<protein>
    <submittedName>
        <fullName evidence="2">Uncharacterized protein</fullName>
    </submittedName>
</protein>
<organism evidence="2 3">
    <name type="scientific">Rangifer tarandus platyrhynchus</name>
    <name type="common">Svalbard reindeer</name>
    <dbReference type="NCBI Taxonomy" id="3082113"/>
    <lineage>
        <taxon>Eukaryota</taxon>
        <taxon>Metazoa</taxon>
        <taxon>Chordata</taxon>
        <taxon>Craniata</taxon>
        <taxon>Vertebrata</taxon>
        <taxon>Euteleostomi</taxon>
        <taxon>Mammalia</taxon>
        <taxon>Eutheria</taxon>
        <taxon>Laurasiatheria</taxon>
        <taxon>Artiodactyla</taxon>
        <taxon>Ruminantia</taxon>
        <taxon>Pecora</taxon>
        <taxon>Cervidae</taxon>
        <taxon>Odocoileinae</taxon>
        <taxon>Rangifer</taxon>
    </lineage>
</organism>
<proteinExistence type="predicted"/>
<name>A0ABN8XXA6_RANTA</name>
<evidence type="ECO:0000313" key="2">
    <source>
        <dbReference type="EMBL" id="CAI9154015.1"/>
    </source>
</evidence>
<sequence length="82" mass="8979">MAGEVVQERESVKFQVLNGCMGQARWPVWPEQSEGQGVVLEASRKCRTGKAEHRSERPVPEKDLGSDSELREATVGCAGGHE</sequence>
<keyword evidence="3" id="KW-1185">Reference proteome</keyword>
<gene>
    <name evidence="2" type="ORF">MRATA1EN1_LOCUS2977</name>
</gene>
<dbReference type="EMBL" id="OX459947">
    <property type="protein sequence ID" value="CAI9154015.1"/>
    <property type="molecule type" value="Genomic_DNA"/>
</dbReference>
<dbReference type="Proteomes" id="UP001176941">
    <property type="component" value="Chromosome 11"/>
</dbReference>